<dbReference type="PANTHER" id="PTHR31707">
    <property type="entry name" value="PECTINESTERASE"/>
    <property type="match status" value="1"/>
</dbReference>
<dbReference type="Pfam" id="PF04043">
    <property type="entry name" value="PMEI"/>
    <property type="match status" value="1"/>
</dbReference>
<dbReference type="Proteomes" id="UP001567538">
    <property type="component" value="Unassembled WGS sequence"/>
</dbReference>
<dbReference type="EMBL" id="JBEAFC010000010">
    <property type="protein sequence ID" value="KAL1539113.1"/>
    <property type="molecule type" value="Genomic_DNA"/>
</dbReference>
<keyword evidence="6" id="KW-0134">Cell wall</keyword>
<evidence type="ECO:0000259" key="13">
    <source>
        <dbReference type="SMART" id="SM00856"/>
    </source>
</evidence>
<comment type="similarity">
    <text evidence="4">In the C-terminal section; belongs to the pectinesterase family.</text>
</comment>
<evidence type="ECO:0000256" key="9">
    <source>
        <dbReference type="ARBA" id="ARBA00023085"/>
    </source>
</evidence>
<dbReference type="GO" id="GO:0030599">
    <property type="term" value="F:pectinesterase activity"/>
    <property type="evidence" value="ECO:0007669"/>
    <property type="project" value="UniProtKB-EC"/>
</dbReference>
<accession>A0ABD1G4S6</accession>
<comment type="subcellular location">
    <subcellularLocation>
        <location evidence="1">Secreted</location>
        <location evidence="1">Cell wall</location>
    </subcellularLocation>
</comment>
<dbReference type="Pfam" id="PF01095">
    <property type="entry name" value="Pectinesterase"/>
    <property type="match status" value="1"/>
</dbReference>
<evidence type="ECO:0000256" key="10">
    <source>
        <dbReference type="ARBA" id="ARBA00023316"/>
    </source>
</evidence>
<feature type="compositionally biased region" description="Acidic residues" evidence="12">
    <location>
        <begin position="228"/>
        <end position="240"/>
    </location>
</feature>
<proteinExistence type="inferred from homology"/>
<dbReference type="InterPro" id="IPR035513">
    <property type="entry name" value="Invertase/methylesterase_inhib"/>
</dbReference>
<feature type="domain" description="Pectinesterase inhibitor" evidence="13">
    <location>
        <begin position="44"/>
        <end position="195"/>
    </location>
</feature>
<dbReference type="NCBIfam" id="TIGR01614">
    <property type="entry name" value="PME_inhib"/>
    <property type="match status" value="1"/>
</dbReference>
<evidence type="ECO:0000313" key="15">
    <source>
        <dbReference type="Proteomes" id="UP001567538"/>
    </source>
</evidence>
<evidence type="ECO:0000256" key="12">
    <source>
        <dbReference type="SAM" id="MobiDB-lite"/>
    </source>
</evidence>
<protein>
    <recommendedName>
        <fullName evidence="5">pectinesterase</fullName>
        <ecNumber evidence="5">3.1.1.11</ecNumber>
    </recommendedName>
</protein>
<evidence type="ECO:0000256" key="5">
    <source>
        <dbReference type="ARBA" id="ARBA00013229"/>
    </source>
</evidence>
<dbReference type="Gene3D" id="2.160.20.10">
    <property type="entry name" value="Single-stranded right-handed beta-helix, Pectin lyase-like"/>
    <property type="match status" value="1"/>
</dbReference>
<keyword evidence="15" id="KW-1185">Reference proteome</keyword>
<keyword evidence="8 14" id="KW-0378">Hydrolase</keyword>
<dbReference type="FunFam" id="2.160.20.10:FF:000029">
    <property type="entry name" value="Pectinesterase 4"/>
    <property type="match status" value="1"/>
</dbReference>
<keyword evidence="10" id="KW-0961">Cell wall biogenesis/degradation</keyword>
<evidence type="ECO:0000256" key="6">
    <source>
        <dbReference type="ARBA" id="ARBA00022512"/>
    </source>
</evidence>
<comment type="catalytic activity">
    <reaction evidence="11">
        <text>[(1-&gt;4)-alpha-D-galacturonosyl methyl ester](n) + n H2O = [(1-&gt;4)-alpha-D-galacturonosyl](n) + n methanol + n H(+)</text>
        <dbReference type="Rhea" id="RHEA:22380"/>
        <dbReference type="Rhea" id="RHEA-COMP:14570"/>
        <dbReference type="Rhea" id="RHEA-COMP:14573"/>
        <dbReference type="ChEBI" id="CHEBI:15377"/>
        <dbReference type="ChEBI" id="CHEBI:15378"/>
        <dbReference type="ChEBI" id="CHEBI:17790"/>
        <dbReference type="ChEBI" id="CHEBI:140522"/>
        <dbReference type="ChEBI" id="CHEBI:140523"/>
        <dbReference type="EC" id="3.1.1.11"/>
    </reaction>
</comment>
<dbReference type="FunFam" id="1.20.140.40:FF:000001">
    <property type="entry name" value="Pectinesterase"/>
    <property type="match status" value="1"/>
</dbReference>
<dbReference type="GO" id="GO:0071555">
    <property type="term" value="P:cell wall organization"/>
    <property type="evidence" value="ECO:0007669"/>
    <property type="project" value="UniProtKB-KW"/>
</dbReference>
<keyword evidence="7" id="KW-0964">Secreted</keyword>
<evidence type="ECO:0000256" key="1">
    <source>
        <dbReference type="ARBA" id="ARBA00004191"/>
    </source>
</evidence>
<dbReference type="CDD" id="cd15798">
    <property type="entry name" value="PMEI-like_3"/>
    <property type="match status" value="1"/>
</dbReference>
<evidence type="ECO:0000313" key="14">
    <source>
        <dbReference type="EMBL" id="KAL1539113.1"/>
    </source>
</evidence>
<reference evidence="14 15" key="1">
    <citation type="submission" date="2024-06" db="EMBL/GenBank/DDBJ databases">
        <title>A chromosome level genome sequence of Diviner's sage (Salvia divinorum).</title>
        <authorList>
            <person name="Ford S.A."/>
            <person name="Ro D.-K."/>
            <person name="Ness R.W."/>
            <person name="Phillips M.A."/>
        </authorList>
    </citation>
    <scope>NUCLEOTIDE SEQUENCE [LARGE SCALE GENOMIC DNA]</scope>
    <source>
        <strain evidence="14">SAF-2024a</strain>
        <tissue evidence="14">Leaf</tissue>
    </source>
</reference>
<evidence type="ECO:0000256" key="11">
    <source>
        <dbReference type="ARBA" id="ARBA00047928"/>
    </source>
</evidence>
<dbReference type="Gene3D" id="1.20.140.40">
    <property type="entry name" value="Invertase/pectin methylesterase inhibitor family protein"/>
    <property type="match status" value="1"/>
</dbReference>
<evidence type="ECO:0000256" key="3">
    <source>
        <dbReference type="ARBA" id="ARBA00006027"/>
    </source>
</evidence>
<dbReference type="SUPFAM" id="SSF101148">
    <property type="entry name" value="Plant invertase/pectin methylesterase inhibitor"/>
    <property type="match status" value="1"/>
</dbReference>
<dbReference type="InterPro" id="IPR006501">
    <property type="entry name" value="Pectinesterase_inhib_dom"/>
</dbReference>
<comment type="similarity">
    <text evidence="3">In the N-terminal section; belongs to the PMEI family.</text>
</comment>
<comment type="pathway">
    <text evidence="2">Glycan metabolism; pectin degradation; 2-dehydro-3-deoxy-D-gluconate from pectin: step 1/5.</text>
</comment>
<dbReference type="InterPro" id="IPR012334">
    <property type="entry name" value="Pectin_lyas_fold"/>
</dbReference>
<dbReference type="SMART" id="SM00856">
    <property type="entry name" value="PMEI"/>
    <property type="match status" value="1"/>
</dbReference>
<dbReference type="EC" id="3.1.1.11" evidence="5"/>
<comment type="caution">
    <text evidence="14">The sequence shown here is derived from an EMBL/GenBank/DDBJ whole genome shotgun (WGS) entry which is preliminary data.</text>
</comment>
<dbReference type="SUPFAM" id="SSF51126">
    <property type="entry name" value="Pectin lyase-like"/>
    <property type="match status" value="1"/>
</dbReference>
<dbReference type="InterPro" id="IPR011050">
    <property type="entry name" value="Pectin_lyase_fold/virulence"/>
</dbReference>
<dbReference type="AlphaFoldDB" id="A0ABD1G4S6"/>
<name>A0ABD1G4S6_SALDI</name>
<evidence type="ECO:0000256" key="4">
    <source>
        <dbReference type="ARBA" id="ARBA00007786"/>
    </source>
</evidence>
<evidence type="ECO:0000256" key="8">
    <source>
        <dbReference type="ARBA" id="ARBA00022801"/>
    </source>
</evidence>
<keyword evidence="9" id="KW-0063">Aspartyl esterase</keyword>
<dbReference type="InterPro" id="IPR000070">
    <property type="entry name" value="Pectinesterase_cat"/>
</dbReference>
<organism evidence="14 15">
    <name type="scientific">Salvia divinorum</name>
    <name type="common">Maria pastora</name>
    <name type="synonym">Diviner's sage</name>
    <dbReference type="NCBI Taxonomy" id="28513"/>
    <lineage>
        <taxon>Eukaryota</taxon>
        <taxon>Viridiplantae</taxon>
        <taxon>Streptophyta</taxon>
        <taxon>Embryophyta</taxon>
        <taxon>Tracheophyta</taxon>
        <taxon>Spermatophyta</taxon>
        <taxon>Magnoliopsida</taxon>
        <taxon>eudicotyledons</taxon>
        <taxon>Gunneridae</taxon>
        <taxon>Pentapetalae</taxon>
        <taxon>asterids</taxon>
        <taxon>lamiids</taxon>
        <taxon>Lamiales</taxon>
        <taxon>Lamiaceae</taxon>
        <taxon>Nepetoideae</taxon>
        <taxon>Mentheae</taxon>
        <taxon>Salviinae</taxon>
        <taxon>Salvia</taxon>
        <taxon>Salvia subgen. Calosphace</taxon>
    </lineage>
</organism>
<evidence type="ECO:0000256" key="7">
    <source>
        <dbReference type="ARBA" id="ARBA00022525"/>
    </source>
</evidence>
<sequence>MGEPTSKKKVIIAAVASILLVGAIVAAVLTTRGSHEESPPDVGSTTRAVDAICAPTRFQETCYASLQGVNTTDPKKLIEAAIEVAVTKVGNVLSESALLKAAATDPMTEGAFDVCREVLEKAVRDLRRAVDKIDVLDEGSSMKEFVADLRTWLSAVITNQETCIDAFQYATGDTGQKMKNLLRTARELSSNGLAMVTDISEFLDTLQLGDILGGGDGTSGGSRKLMEQEQEPEPEPEAEGDGFVTKRLLAATALSVKPTIVVAKDGSGKFKSITDAVASIAKTIPPHTSINGTNGTFIVIMIKAGVYDETVTIPWGLNKLVLIGAGPTATKITGKKSVKGGVPTYSTATLAVNSDDFVAKDIGVENTAGPQGLQALAVRISGDKSVLYNVRMDGYQDTLCADVYRQYFRSCIISGTIDFLFGNGLTLYQDCTFITRKPAPGQECAVTAHGRSDPKSNTALIIQNCKFTAEPGLLQVKPPVQAFLGRPWKPLSRTIIMQSHIEGFINEAGWARWVKDVGIDTCFYVEYGNKGPGANLSKRVKWKGIHTLNGQQIQSWTGGKVFTGETWIKESGVPYSPAM</sequence>
<feature type="region of interest" description="Disordered" evidence="12">
    <location>
        <begin position="215"/>
        <end position="240"/>
    </location>
</feature>
<gene>
    <name evidence="14" type="ORF">AAHA92_27777</name>
</gene>
<evidence type="ECO:0000256" key="2">
    <source>
        <dbReference type="ARBA" id="ARBA00005184"/>
    </source>
</evidence>